<feature type="domain" description="Metallo-beta-lactamase" evidence="7">
    <location>
        <begin position="505"/>
        <end position="689"/>
    </location>
</feature>
<name>A0A6N7QSJ3_9GAMM</name>
<dbReference type="EMBL" id="WJPP01000001">
    <property type="protein sequence ID" value="MRH77277.1"/>
    <property type="molecule type" value="Genomic_DNA"/>
</dbReference>
<evidence type="ECO:0000313" key="8">
    <source>
        <dbReference type="EMBL" id="MRH77277.1"/>
    </source>
</evidence>
<evidence type="ECO:0000256" key="6">
    <source>
        <dbReference type="SAM" id="Phobius"/>
    </source>
</evidence>
<dbReference type="GO" id="GO:0005886">
    <property type="term" value="C:plasma membrane"/>
    <property type="evidence" value="ECO:0007669"/>
    <property type="project" value="UniProtKB-SubCell"/>
</dbReference>
<dbReference type="RefSeq" id="WP_153718344.1">
    <property type="nucleotide sequence ID" value="NZ_WJPP01000001.1"/>
</dbReference>
<comment type="caution">
    <text evidence="8">The sequence shown here is derived from an EMBL/GenBank/DDBJ whole genome shotgun (WGS) entry which is preliminary data.</text>
</comment>
<dbReference type="AlphaFoldDB" id="A0A6N7QSJ3"/>
<reference evidence="8 9" key="1">
    <citation type="submission" date="2019-11" db="EMBL/GenBank/DDBJ databases">
        <authorList>
            <person name="Zhang X.Y."/>
        </authorList>
    </citation>
    <scope>NUCLEOTIDE SEQUENCE [LARGE SCALE GENOMIC DNA]</scope>
    <source>
        <strain evidence="8 9">C176</strain>
    </source>
</reference>
<evidence type="ECO:0000256" key="2">
    <source>
        <dbReference type="ARBA" id="ARBA00022475"/>
    </source>
</evidence>
<sequence length="779" mass="83957">MRAVFILCGLLLAVLIPLRFGGLLLILCCMIPMIVVRHWAGLIGYLGVGVVIALIWQGDALSRWPPIERAEPILVTGTVVDLPSRQSDQQRFLFRPESMQGLDWRLPRRIRVSVYDDQLRVKAGEKWQLPLKLRRPRGFMNPIGFDYEQWLAAGKIDATAVLSATNQAVRLAPAQGLSAWRSIVSSQIAQQVSYPAGRALLQGLVTGDRRGFTDHTWEILRTTGTGHLLAISGLHIGLMAAFGYGLGRLGWRWARLPGDRRAWSLGVGAALACGYAALAGFSVPTVRALTMLSLGSLAILSRRRLRGIRLLIMAALGLVAIEPSTALMPGAWLSFVAVGLILLLIRGRKLGAMQALWLLQIGLFVGLAPLTALFFGSFSPLAIPINLLVLPLFSLLVVPGALISTGLLWIYEPAGALGLSMLGFLLEKLYQAGGWLVDLGATPIPVSHMSVVVGLLSLVAVALFFLPKGTPMRGLSVVFLLLLVLRPSPNIQSGNATITWLEVGQGNAAVIQTRAHTVVIDTGPVWRSGGHAAAFTLIPYLKERGIKRIDTLIITHADADHRGGISDLAATFDIGQAWVGEPIAALPKAQPCEAGEQWVHDGVMFEFLAPPSPFAAAGNAASCVTSVGSGGEQVLFTGDIADIEEYSIAMRLNSHFAVVEAPHHGSQSSSGSVFLQKTAPHHVVISAGYHNGYSMPNTQVVERLLCAGAVIHDTGLDGAVVFHLKNQQLIPAGGERARRSRILNAPQQVGRFRDGQEILYHRGSTRFLSARTHQRLCKM</sequence>
<evidence type="ECO:0000313" key="9">
    <source>
        <dbReference type="Proteomes" id="UP000433788"/>
    </source>
</evidence>
<feature type="transmembrane region" description="Helical" evidence="6">
    <location>
        <begin position="357"/>
        <end position="375"/>
    </location>
</feature>
<dbReference type="NCBIfam" id="TIGR00360">
    <property type="entry name" value="ComEC_N-term"/>
    <property type="match status" value="1"/>
</dbReference>
<dbReference type="InterPro" id="IPR025405">
    <property type="entry name" value="DUF4131"/>
</dbReference>
<dbReference type="InterPro" id="IPR036866">
    <property type="entry name" value="RibonucZ/Hydroxyglut_hydro"/>
</dbReference>
<feature type="transmembrane region" description="Helical" evidence="6">
    <location>
        <begin position="38"/>
        <end position="56"/>
    </location>
</feature>
<protein>
    <submittedName>
        <fullName evidence="8">DNA internalization-related competence protein ComEC/Rec2</fullName>
    </submittedName>
</protein>
<dbReference type="GO" id="GO:0030420">
    <property type="term" value="P:establishment of competence for transformation"/>
    <property type="evidence" value="ECO:0007669"/>
    <property type="project" value="InterPro"/>
</dbReference>
<dbReference type="SMART" id="SM00849">
    <property type="entry name" value="Lactamase_B"/>
    <property type="match status" value="1"/>
</dbReference>
<keyword evidence="3 6" id="KW-0812">Transmembrane</keyword>
<dbReference type="InterPro" id="IPR004797">
    <property type="entry name" value="Competence_ComEC/Rec2"/>
</dbReference>
<dbReference type="Pfam" id="PF13567">
    <property type="entry name" value="DUF4131"/>
    <property type="match status" value="1"/>
</dbReference>
<feature type="transmembrane region" description="Helical" evidence="6">
    <location>
        <begin position="446"/>
        <end position="466"/>
    </location>
</feature>
<dbReference type="NCBIfam" id="TIGR00361">
    <property type="entry name" value="ComEC_Rec2"/>
    <property type="match status" value="1"/>
</dbReference>
<keyword evidence="9" id="KW-1185">Reference proteome</keyword>
<keyword evidence="5 6" id="KW-0472">Membrane</keyword>
<keyword evidence="4 6" id="KW-1133">Transmembrane helix</keyword>
<evidence type="ECO:0000256" key="1">
    <source>
        <dbReference type="ARBA" id="ARBA00004651"/>
    </source>
</evidence>
<dbReference type="Gene3D" id="3.60.15.10">
    <property type="entry name" value="Ribonuclease Z/Hydroxyacylglutathione hydrolase-like"/>
    <property type="match status" value="1"/>
</dbReference>
<dbReference type="PANTHER" id="PTHR30619:SF1">
    <property type="entry name" value="RECOMBINATION PROTEIN 2"/>
    <property type="match status" value="1"/>
</dbReference>
<evidence type="ECO:0000256" key="3">
    <source>
        <dbReference type="ARBA" id="ARBA00022692"/>
    </source>
</evidence>
<dbReference type="InterPro" id="IPR035681">
    <property type="entry name" value="ComA-like_MBL"/>
</dbReference>
<comment type="subcellular location">
    <subcellularLocation>
        <location evidence="1">Cell membrane</location>
        <topology evidence="1">Multi-pass membrane protein</topology>
    </subcellularLocation>
</comment>
<evidence type="ECO:0000259" key="7">
    <source>
        <dbReference type="SMART" id="SM00849"/>
    </source>
</evidence>
<feature type="transmembrane region" description="Helical" evidence="6">
    <location>
        <begin position="381"/>
        <end position="402"/>
    </location>
</feature>
<organism evidence="8 9">
    <name type="scientific">Spiribacter salilacus</name>
    <dbReference type="NCBI Taxonomy" id="2664894"/>
    <lineage>
        <taxon>Bacteria</taxon>
        <taxon>Pseudomonadati</taxon>
        <taxon>Pseudomonadota</taxon>
        <taxon>Gammaproteobacteria</taxon>
        <taxon>Chromatiales</taxon>
        <taxon>Ectothiorhodospiraceae</taxon>
        <taxon>Spiribacter</taxon>
    </lineage>
</organism>
<keyword evidence="2" id="KW-1003">Cell membrane</keyword>
<dbReference type="InterPro" id="IPR052159">
    <property type="entry name" value="Competence_DNA_uptake"/>
</dbReference>
<dbReference type="Pfam" id="PF03772">
    <property type="entry name" value="Competence"/>
    <property type="match status" value="1"/>
</dbReference>
<feature type="transmembrane region" description="Helical" evidence="6">
    <location>
        <begin position="228"/>
        <end position="251"/>
    </location>
</feature>
<dbReference type="InterPro" id="IPR001279">
    <property type="entry name" value="Metallo-B-lactamas"/>
</dbReference>
<dbReference type="CDD" id="cd07731">
    <property type="entry name" value="ComA-like_MBL-fold"/>
    <property type="match status" value="1"/>
</dbReference>
<dbReference type="PANTHER" id="PTHR30619">
    <property type="entry name" value="DNA INTERNALIZATION/COMPETENCE PROTEIN COMEC/REC2"/>
    <property type="match status" value="1"/>
</dbReference>
<feature type="transmembrane region" description="Helical" evidence="6">
    <location>
        <begin position="327"/>
        <end position="345"/>
    </location>
</feature>
<evidence type="ECO:0000256" key="5">
    <source>
        <dbReference type="ARBA" id="ARBA00023136"/>
    </source>
</evidence>
<dbReference type="Proteomes" id="UP000433788">
    <property type="component" value="Unassembled WGS sequence"/>
</dbReference>
<dbReference type="Pfam" id="PF00753">
    <property type="entry name" value="Lactamase_B"/>
    <property type="match status" value="1"/>
</dbReference>
<accession>A0A6N7QSJ3</accession>
<gene>
    <name evidence="8" type="ORF">GH984_00930</name>
</gene>
<proteinExistence type="predicted"/>
<evidence type="ECO:0000256" key="4">
    <source>
        <dbReference type="ARBA" id="ARBA00022989"/>
    </source>
</evidence>
<dbReference type="SUPFAM" id="SSF56281">
    <property type="entry name" value="Metallo-hydrolase/oxidoreductase"/>
    <property type="match status" value="1"/>
</dbReference>
<feature type="transmembrane region" description="Helical" evidence="6">
    <location>
        <begin position="263"/>
        <end position="283"/>
    </location>
</feature>
<dbReference type="InterPro" id="IPR004477">
    <property type="entry name" value="ComEC_N"/>
</dbReference>